<feature type="region of interest" description="Disordered" evidence="1">
    <location>
        <begin position="44"/>
        <end position="86"/>
    </location>
</feature>
<feature type="compositionally biased region" description="Low complexity" evidence="1">
    <location>
        <begin position="1"/>
        <end position="12"/>
    </location>
</feature>
<reference evidence="2 3" key="1">
    <citation type="submission" date="2021-04" db="EMBL/GenBank/DDBJ databases">
        <title>Whole genome sequence analysis of a thiophenic sulfur metabolizing bacteria.</title>
        <authorList>
            <person name="Akhtar N."/>
            <person name="Akram J."/>
            <person name="Aslam A."/>
        </authorList>
    </citation>
    <scope>NUCLEOTIDE SEQUENCE [LARGE SCALE GENOMIC DNA]</scope>
    <source>
        <strain evidence="2 3">3OW</strain>
    </source>
</reference>
<gene>
    <name evidence="2" type="ORF">KFZ73_07650</name>
</gene>
<proteinExistence type="predicted"/>
<name>A0ABS5NA04_TSUPA</name>
<evidence type="ECO:0000256" key="1">
    <source>
        <dbReference type="SAM" id="MobiDB-lite"/>
    </source>
</evidence>
<evidence type="ECO:0000313" key="2">
    <source>
        <dbReference type="EMBL" id="MBS4101111.1"/>
    </source>
</evidence>
<feature type="compositionally biased region" description="Basic and acidic residues" evidence="1">
    <location>
        <begin position="65"/>
        <end position="83"/>
    </location>
</feature>
<dbReference type="EMBL" id="JAGXOE010000012">
    <property type="protein sequence ID" value="MBS4101111.1"/>
    <property type="molecule type" value="Genomic_DNA"/>
</dbReference>
<feature type="region of interest" description="Disordered" evidence="1">
    <location>
        <begin position="1"/>
        <end position="29"/>
    </location>
</feature>
<dbReference type="Proteomes" id="UP000676853">
    <property type="component" value="Unassembled WGS sequence"/>
</dbReference>
<organism evidence="2 3">
    <name type="scientific">Tsukamurella paurometabola</name>
    <name type="common">Corynebacterium paurometabolum</name>
    <dbReference type="NCBI Taxonomy" id="2061"/>
    <lineage>
        <taxon>Bacteria</taxon>
        <taxon>Bacillati</taxon>
        <taxon>Actinomycetota</taxon>
        <taxon>Actinomycetes</taxon>
        <taxon>Mycobacteriales</taxon>
        <taxon>Tsukamurellaceae</taxon>
        <taxon>Tsukamurella</taxon>
    </lineage>
</organism>
<sequence>MAAIDPVLLVPVPIGPPDEPEPPPAPKPEVRAVRAVVSSLLGSLRGGPHLPDSGLDWAVASLTRPPRDTSRDGDAPRGDAREGDEPESFLVATTSDAGWMPPGTVVPAGVRVLWNVPTAVAWSTVDDPVRQLIEFAKAEGHAIEAVATTHPSRAYDVPGSPWRIVGERHPGPVLPGGVNRFEAIASPGRVATIRSLAPEDADRQARALLRDLEGITIAPALAIGVADTRTEARRFLEAGREVPSSVLAGLHIDEEALDDALNLDRLSPRALSCDSPAPDDTDLRTRLVERALVAATLAAAYHDLESAVYAWTFARYLAS</sequence>
<keyword evidence="3" id="KW-1185">Reference proteome</keyword>
<protein>
    <submittedName>
        <fullName evidence="2">Uncharacterized protein</fullName>
    </submittedName>
</protein>
<feature type="compositionally biased region" description="Pro residues" evidence="1">
    <location>
        <begin position="13"/>
        <end position="27"/>
    </location>
</feature>
<accession>A0ABS5NA04</accession>
<dbReference type="RefSeq" id="WP_212553391.1">
    <property type="nucleotide sequence ID" value="NZ_JAGXOE010000012.1"/>
</dbReference>
<comment type="caution">
    <text evidence="2">The sequence shown here is derived from an EMBL/GenBank/DDBJ whole genome shotgun (WGS) entry which is preliminary data.</text>
</comment>
<evidence type="ECO:0000313" key="3">
    <source>
        <dbReference type="Proteomes" id="UP000676853"/>
    </source>
</evidence>